<dbReference type="PANTHER" id="PTHR23010">
    <property type="entry name" value="MIDNOLIN"/>
    <property type="match status" value="1"/>
</dbReference>
<keyword evidence="6" id="KW-1185">Reference proteome</keyword>
<evidence type="ECO:0000313" key="5">
    <source>
        <dbReference type="EnsemblMetazoa" id="AAEL008015-PA"/>
    </source>
</evidence>
<evidence type="ECO:0000313" key="6">
    <source>
        <dbReference type="Proteomes" id="UP000008820"/>
    </source>
</evidence>
<dbReference type="OrthoDB" id="1916003at2759"/>
<feature type="compositionally biased region" description="Polar residues" evidence="4">
    <location>
        <begin position="181"/>
        <end position="190"/>
    </location>
</feature>
<feature type="compositionally biased region" description="Low complexity" evidence="4">
    <location>
        <begin position="870"/>
        <end position="917"/>
    </location>
</feature>
<feature type="region of interest" description="Disordered" evidence="4">
    <location>
        <begin position="417"/>
        <end position="481"/>
    </location>
</feature>
<dbReference type="PANTHER" id="PTHR23010:SF1">
    <property type="entry name" value="MIDNOLIN"/>
    <property type="match status" value="1"/>
</dbReference>
<dbReference type="AlphaFoldDB" id="A0A1S4FIH4"/>
<feature type="region of interest" description="Disordered" evidence="4">
    <location>
        <begin position="360"/>
        <end position="399"/>
    </location>
</feature>
<dbReference type="SMART" id="SM00213">
    <property type="entry name" value="UBQ"/>
    <property type="match status" value="1"/>
</dbReference>
<protein>
    <submittedName>
        <fullName evidence="5">Ubiquitin-like domain-containing protein</fullName>
    </submittedName>
</protein>
<dbReference type="PROSITE" id="PS50053">
    <property type="entry name" value="UBIQUITIN_2"/>
    <property type="match status" value="1"/>
</dbReference>
<feature type="compositionally biased region" description="Basic residues" evidence="4">
    <location>
        <begin position="383"/>
        <end position="399"/>
    </location>
</feature>
<gene>
    <name evidence="5" type="primary">5569927</name>
</gene>
<dbReference type="Proteomes" id="UP000008820">
    <property type="component" value="Chromosome 1"/>
</dbReference>
<evidence type="ECO:0000256" key="2">
    <source>
        <dbReference type="ARBA" id="ARBA00023242"/>
    </source>
</evidence>
<dbReference type="SUPFAM" id="SSF54236">
    <property type="entry name" value="Ubiquitin-like"/>
    <property type="match status" value="1"/>
</dbReference>
<dbReference type="InterPro" id="IPR000626">
    <property type="entry name" value="Ubiquitin-like_dom"/>
</dbReference>
<keyword evidence="3" id="KW-0175">Coiled coil</keyword>
<feature type="compositionally biased region" description="Basic residues" evidence="4">
    <location>
        <begin position="439"/>
        <end position="462"/>
    </location>
</feature>
<dbReference type="Pfam" id="PF00240">
    <property type="entry name" value="ubiquitin"/>
    <property type="match status" value="1"/>
</dbReference>
<sequence length="930" mass="96580">MDKSGGGDSRDGGPSSSSSSSASSPAPQQTATVPAIGCGSRSSSSSGTSSNTAPMTLNVTTTTGGSFSVLVDGENSVENLKKIISKKLKVSKDRICLLHRERELHDGTLRENGLMDGSKLILTPNVETGLLAQRAENTVMQALESLNDNQVNDFLSGKSPLNLSVRLGDHMMLIQLQLSTLNPSSQSGSRSKTHKSRSLTGGSSSSNAAGTSLIQASSSRSRTSIPIGFRRVAADGSSGSSNRTIVEHVTETQTFTKQELENIHSIVKNLAESENPTMAIVRPSAPEPMETEPEVRPSASESPIKSLSNLVSSSINTSNIPVPCNNNSLPVDLPSPCTDPISANLTSCLCKRLDNNDNNSCDTTCSSRAPEPQPSTSNASLHRTAHNPITRHKSKVHSLRKHYSFDSTALEKTELETVQPVASTSAPNSPQRPDQTLVHHSHHHHHHHQHYHQHHHHHHHPSHQSQPQPGPSNASRAISTDPANAENPALAEASRNLTQTLRKLSKRVFTNKVSDAAQEQARNVSSGAVIESMKHHGKGIYSGTFSGTLNPALQDKFGRPKRDISTIIHILNDLLSAAPQCARTGTKIYFEPSQSSSSASTSATNHVTAGTSSSTGSTPTSSTNGSNLQAAALMAPSTLTTPVATPSPRLVSRCVPASIHTKKYPSNSNGTTTTVANLGPSSSCCSGCKSIEPQTNGGATSSALAARCLHHAPKATPKVLCKCGLPLTAAPTASSSSSSAAPSSAPQHCPRCAAAISAAELENSKTKSKLDNLRLIMQQKKERREARKQKCAPYSTAATSTMASSLAASSSPLSAIGVSGTTTAAAAALVTPHHSTFSATATTAEAQPIEETMDTTSALAAGETPATAAAAVAASESTGGNSNSSNSNAANSATATATATTTTTAAATAAATSSEAAQSHQIVEEVDTVA</sequence>
<accession>A0A1S4FIH4</accession>
<feature type="region of interest" description="Disordered" evidence="4">
    <location>
        <begin position="592"/>
        <end position="626"/>
    </location>
</feature>
<dbReference type="Gene3D" id="3.10.20.90">
    <property type="entry name" value="Phosphatidylinositol 3-kinase Catalytic Subunit, Chain A, domain 1"/>
    <property type="match status" value="1"/>
</dbReference>
<dbReference type="GO" id="GO:0005634">
    <property type="term" value="C:nucleus"/>
    <property type="evidence" value="ECO:0007669"/>
    <property type="project" value="UniProtKB-SubCell"/>
</dbReference>
<proteinExistence type="predicted"/>
<feature type="region of interest" description="Disordered" evidence="4">
    <location>
        <begin position="870"/>
        <end position="930"/>
    </location>
</feature>
<feature type="region of interest" description="Disordered" evidence="4">
    <location>
        <begin position="1"/>
        <end position="57"/>
    </location>
</feature>
<dbReference type="InterPro" id="IPR039336">
    <property type="entry name" value="Midnolin"/>
</dbReference>
<feature type="compositionally biased region" description="Low complexity" evidence="4">
    <location>
        <begin position="198"/>
        <end position="213"/>
    </location>
</feature>
<feature type="region of interest" description="Disordered" evidence="4">
    <location>
        <begin position="284"/>
        <end position="304"/>
    </location>
</feature>
<dbReference type="InParanoid" id="A0A1S4FIH4"/>
<feature type="coiled-coil region" evidence="3">
    <location>
        <begin position="763"/>
        <end position="790"/>
    </location>
</feature>
<dbReference type="EnsemblMetazoa" id="AAEL008015-RA">
    <property type="protein sequence ID" value="AAEL008015-PA"/>
    <property type="gene ID" value="AAEL008015"/>
</dbReference>
<organism evidence="5 6">
    <name type="scientific">Aedes aegypti</name>
    <name type="common">Yellowfever mosquito</name>
    <name type="synonym">Culex aegypti</name>
    <dbReference type="NCBI Taxonomy" id="7159"/>
    <lineage>
        <taxon>Eukaryota</taxon>
        <taxon>Metazoa</taxon>
        <taxon>Ecdysozoa</taxon>
        <taxon>Arthropoda</taxon>
        <taxon>Hexapoda</taxon>
        <taxon>Insecta</taxon>
        <taxon>Pterygota</taxon>
        <taxon>Neoptera</taxon>
        <taxon>Endopterygota</taxon>
        <taxon>Diptera</taxon>
        <taxon>Nematocera</taxon>
        <taxon>Culicoidea</taxon>
        <taxon>Culicidae</taxon>
        <taxon>Culicinae</taxon>
        <taxon>Aedini</taxon>
        <taxon>Aedes</taxon>
        <taxon>Stegomyia</taxon>
    </lineage>
</organism>
<keyword evidence="2" id="KW-0539">Nucleus</keyword>
<reference evidence="5 6" key="1">
    <citation type="submission" date="2017-06" db="EMBL/GenBank/DDBJ databases">
        <title>Aedes aegypti genome working group (AGWG) sequencing and assembly.</title>
        <authorList>
            <consortium name="Aedes aegypti Genome Working Group (AGWG)"/>
            <person name="Matthews B.J."/>
        </authorList>
    </citation>
    <scope>NUCLEOTIDE SEQUENCE [LARGE SCALE GENOMIC DNA]</scope>
    <source>
        <strain evidence="5 6">LVP_AGWG</strain>
    </source>
</reference>
<comment type="subcellular location">
    <subcellularLocation>
        <location evidence="1">Nucleus</location>
    </subcellularLocation>
</comment>
<dbReference type="FunCoup" id="A0A1S4FIH4">
    <property type="interactions" value="619"/>
</dbReference>
<dbReference type="InterPro" id="IPR029071">
    <property type="entry name" value="Ubiquitin-like_domsf"/>
</dbReference>
<feature type="compositionally biased region" description="Low complexity" evidence="4">
    <location>
        <begin position="37"/>
        <end position="50"/>
    </location>
</feature>
<name>A0A1S4FIH4_AEDAE</name>
<feature type="region of interest" description="Disordered" evidence="4">
    <location>
        <begin position="181"/>
        <end position="220"/>
    </location>
</feature>
<reference evidence="5" key="2">
    <citation type="submission" date="2020-05" db="UniProtKB">
        <authorList>
            <consortium name="EnsemblMetazoa"/>
        </authorList>
    </citation>
    <scope>IDENTIFICATION</scope>
    <source>
        <strain evidence="5">LVP_AGWG</strain>
    </source>
</reference>
<dbReference type="VEuPathDB" id="VectorBase:AAEL008015"/>
<feature type="compositionally biased region" description="Basic and acidic residues" evidence="4">
    <location>
        <begin position="1"/>
        <end position="11"/>
    </location>
</feature>
<evidence type="ECO:0000256" key="3">
    <source>
        <dbReference type="SAM" id="Coils"/>
    </source>
</evidence>
<feature type="compositionally biased region" description="Low complexity" evidence="4">
    <location>
        <begin position="12"/>
        <end position="26"/>
    </location>
</feature>
<feature type="compositionally biased region" description="Low complexity" evidence="4">
    <location>
        <begin position="593"/>
        <end position="626"/>
    </location>
</feature>
<evidence type="ECO:0000256" key="4">
    <source>
        <dbReference type="SAM" id="MobiDB-lite"/>
    </source>
</evidence>
<evidence type="ECO:0000256" key="1">
    <source>
        <dbReference type="ARBA" id="ARBA00004123"/>
    </source>
</evidence>
<feature type="compositionally biased region" description="Polar residues" evidence="4">
    <location>
        <begin position="420"/>
        <end position="434"/>
    </location>
</feature>